<accession>A0A2M3ZV23</accession>
<organism evidence="1">
    <name type="scientific">Anopheles braziliensis</name>
    <dbReference type="NCBI Taxonomy" id="58242"/>
    <lineage>
        <taxon>Eukaryota</taxon>
        <taxon>Metazoa</taxon>
        <taxon>Ecdysozoa</taxon>
        <taxon>Arthropoda</taxon>
        <taxon>Hexapoda</taxon>
        <taxon>Insecta</taxon>
        <taxon>Pterygota</taxon>
        <taxon>Neoptera</taxon>
        <taxon>Endopterygota</taxon>
        <taxon>Diptera</taxon>
        <taxon>Nematocera</taxon>
        <taxon>Culicoidea</taxon>
        <taxon>Culicidae</taxon>
        <taxon>Anophelinae</taxon>
        <taxon>Anopheles</taxon>
    </lineage>
</organism>
<sequence length="88" mass="8613">MIVCNVTLLAGAGASVGSTLAELGASSGKAGTSLAEICFCSDRCAVAAAAAVSLLDAEEKGVATVPLLPLVPPFALALLMPPVMPSGW</sequence>
<dbReference type="AlphaFoldDB" id="A0A2M3ZV23"/>
<reference evidence="1" key="1">
    <citation type="submission" date="2018-01" db="EMBL/GenBank/DDBJ databases">
        <title>An insight into the sialome of Amazonian anophelines.</title>
        <authorList>
            <person name="Ribeiro J.M."/>
            <person name="Scarpassa V."/>
            <person name="Calvo E."/>
        </authorList>
    </citation>
    <scope>NUCLEOTIDE SEQUENCE</scope>
    <source>
        <tissue evidence="1">Salivary glands</tissue>
    </source>
</reference>
<protein>
    <submittedName>
        <fullName evidence="1">Putative secreted peptide</fullName>
    </submittedName>
</protein>
<dbReference type="EMBL" id="GGFM01011642">
    <property type="protein sequence ID" value="MBW32393.1"/>
    <property type="molecule type" value="Transcribed_RNA"/>
</dbReference>
<evidence type="ECO:0000313" key="1">
    <source>
        <dbReference type="EMBL" id="MBW32393.1"/>
    </source>
</evidence>
<proteinExistence type="predicted"/>
<name>A0A2M3ZV23_9DIPT</name>